<proteinExistence type="predicted"/>
<protein>
    <submittedName>
        <fullName evidence="2">Uncharacterized protein</fullName>
    </submittedName>
</protein>
<dbReference type="EMBL" id="MT497017">
    <property type="protein sequence ID" value="QLF85264.1"/>
    <property type="molecule type" value="Genomic_DNA"/>
</dbReference>
<sequence length="85" mass="9445">MLTKLIELTKNWKYRNLLHIVGGILIALVPNLLLPNILGLLVGCWLCAIIGHLWEIEQVKNFKATYSKSDILLAILGGLIIGILI</sequence>
<accession>A0A7D5KUA5</accession>
<keyword evidence="1" id="KW-0812">Transmembrane</keyword>
<dbReference type="Proteomes" id="UP000510645">
    <property type="component" value="Segment"/>
</dbReference>
<evidence type="ECO:0000313" key="2">
    <source>
        <dbReference type="EMBL" id="QLF85264.1"/>
    </source>
</evidence>
<keyword evidence="1" id="KW-1133">Transmembrane helix</keyword>
<evidence type="ECO:0000256" key="1">
    <source>
        <dbReference type="SAM" id="Phobius"/>
    </source>
</evidence>
<reference evidence="2 3" key="1">
    <citation type="submission" date="2020-05" db="EMBL/GenBank/DDBJ databases">
        <title>Genomics and ecology of novel Flavobacterium phages from the Baltic Sea.</title>
        <authorList>
            <person name="Hoetzinger M."/>
            <person name="Nilsson E."/>
            <person name="Holmfeldt K."/>
        </authorList>
    </citation>
    <scope>NUCLEOTIDE SEQUENCE [LARGE SCALE GENOMIC DNA]</scope>
</reference>
<organism evidence="2 3">
    <name type="scientific">Flavobacterium phage vB_FspP_elemoA_7-9A</name>
    <dbReference type="NCBI Taxonomy" id="2743781"/>
    <lineage>
        <taxon>Viruses</taxon>
        <taxon>Duplodnaviria</taxon>
        <taxon>Heunggongvirae</taxon>
        <taxon>Uroviricota</taxon>
        <taxon>Caudoviricetes</taxon>
        <taxon>Elemovirus</taxon>
        <taxon>Elemovirus elemoA</taxon>
    </lineage>
</organism>
<feature type="transmembrane region" description="Helical" evidence="1">
    <location>
        <begin position="66"/>
        <end position="84"/>
    </location>
</feature>
<keyword evidence="3" id="KW-1185">Reference proteome</keyword>
<gene>
    <name evidence="2" type="ORF">elemo79Aphanotate_70</name>
</gene>
<name>A0A7D5KUA5_9CAUD</name>
<keyword evidence="1" id="KW-0472">Membrane</keyword>
<evidence type="ECO:0000313" key="3">
    <source>
        <dbReference type="Proteomes" id="UP000510645"/>
    </source>
</evidence>